<reference evidence="2 3" key="1">
    <citation type="submission" date="2018-06" db="EMBL/GenBank/DDBJ databases">
        <title>Complete Genomes of Monosporascus.</title>
        <authorList>
            <person name="Robinson A.J."/>
            <person name="Natvig D.O."/>
        </authorList>
    </citation>
    <scope>NUCLEOTIDE SEQUENCE [LARGE SCALE GENOMIC DNA]</scope>
    <source>
        <strain evidence="2 3">CBS 609.92</strain>
    </source>
</reference>
<evidence type="ECO:0000313" key="2">
    <source>
        <dbReference type="EMBL" id="RYO89596.1"/>
    </source>
</evidence>
<evidence type="ECO:0000313" key="3">
    <source>
        <dbReference type="Proteomes" id="UP000294003"/>
    </source>
</evidence>
<dbReference type="Pfam" id="PF01636">
    <property type="entry name" value="APH"/>
    <property type="match status" value="1"/>
</dbReference>
<dbReference type="PANTHER" id="PTHR21310">
    <property type="entry name" value="AMINOGLYCOSIDE PHOSPHOTRANSFERASE-RELATED-RELATED"/>
    <property type="match status" value="1"/>
</dbReference>
<dbReference type="Gene3D" id="3.90.1200.10">
    <property type="match status" value="1"/>
</dbReference>
<dbReference type="EMBL" id="QJNS01000070">
    <property type="protein sequence ID" value="RYO89596.1"/>
    <property type="molecule type" value="Genomic_DNA"/>
</dbReference>
<feature type="domain" description="Aminoglycoside phosphotransferase" evidence="1">
    <location>
        <begin position="42"/>
        <end position="125"/>
    </location>
</feature>
<name>A0ABY0HBE0_9PEZI</name>
<keyword evidence="3" id="KW-1185">Reference proteome</keyword>
<accession>A0ABY0HBE0</accession>
<organism evidence="2 3">
    <name type="scientific">Monosporascus cannonballus</name>
    <dbReference type="NCBI Taxonomy" id="155416"/>
    <lineage>
        <taxon>Eukaryota</taxon>
        <taxon>Fungi</taxon>
        <taxon>Dikarya</taxon>
        <taxon>Ascomycota</taxon>
        <taxon>Pezizomycotina</taxon>
        <taxon>Sordariomycetes</taxon>
        <taxon>Xylariomycetidae</taxon>
        <taxon>Xylariales</taxon>
        <taxon>Xylariales incertae sedis</taxon>
        <taxon>Monosporascus</taxon>
    </lineage>
</organism>
<dbReference type="Proteomes" id="UP000294003">
    <property type="component" value="Unassembled WGS sequence"/>
</dbReference>
<dbReference type="InterPro" id="IPR051678">
    <property type="entry name" value="AGP_Transferase"/>
</dbReference>
<dbReference type="InterPro" id="IPR011009">
    <property type="entry name" value="Kinase-like_dom_sf"/>
</dbReference>
<dbReference type="InterPro" id="IPR002575">
    <property type="entry name" value="Aminoglycoside_PTrfase"/>
</dbReference>
<proteinExistence type="predicted"/>
<dbReference type="SUPFAM" id="SSF56112">
    <property type="entry name" value="Protein kinase-like (PK-like)"/>
    <property type="match status" value="1"/>
</dbReference>
<dbReference type="PANTHER" id="PTHR21310:SF55">
    <property type="entry name" value="AMINOGLYCOSIDE PHOSPHOTRANSFERASE DOMAIN-CONTAINING PROTEIN"/>
    <property type="match status" value="1"/>
</dbReference>
<gene>
    <name evidence="2" type="ORF">DL762_003129</name>
</gene>
<protein>
    <recommendedName>
        <fullName evidence="1">Aminoglycoside phosphotransferase domain-containing protein</fullName>
    </recommendedName>
</protein>
<sequence>MVQQLRALEPPEGVGVSNIVGGPIYDSRLPRKENWGPFASADEFHKQLRDGIDLETHYEDVPEDLQELFAFHKQSFPKPVLMHGDLSSLNVLVQGDEVVGIIDWETAGWFPPYWEYVCAWNVNPQNQFWQQEVDRFLTPMPYELRMDSIRRKYFGDI</sequence>
<evidence type="ECO:0000259" key="1">
    <source>
        <dbReference type="Pfam" id="PF01636"/>
    </source>
</evidence>
<comment type="caution">
    <text evidence="2">The sequence shown here is derived from an EMBL/GenBank/DDBJ whole genome shotgun (WGS) entry which is preliminary data.</text>
</comment>